<keyword evidence="1" id="KW-0812">Transmembrane</keyword>
<keyword evidence="1" id="KW-0472">Membrane</keyword>
<feature type="transmembrane region" description="Helical" evidence="1">
    <location>
        <begin position="42"/>
        <end position="63"/>
    </location>
</feature>
<dbReference type="RefSeq" id="WP_244744506.1">
    <property type="nucleotide sequence ID" value="NZ_CP095071.1"/>
</dbReference>
<evidence type="ECO:0000313" key="4">
    <source>
        <dbReference type="Proteomes" id="UP000831537"/>
    </source>
</evidence>
<evidence type="ECO:0000313" key="3">
    <source>
        <dbReference type="EMBL" id="UOQ85422.1"/>
    </source>
</evidence>
<name>A0ABY4GMA2_9BACI</name>
<dbReference type="Proteomes" id="UP000831537">
    <property type="component" value="Chromosome"/>
</dbReference>
<sequence>MSYCPNCGSQVQEIETFCVSCGKKLPEDILKRKRPVKPSRKWWFLPVLSLVIACLIMGSVYVFQRYQTNKALSYFNEAEEMAQIGDYNQASTLINDALEYKEYFPAAEQVDSFLKVAIQTEDTFKQVKTSNDEHDFQQSFDSLQQSEEALQQFNGDLVDQLMEQNLLMKNQTMLAQATYQLNNDPSMDELKTLLWEIEDISEDQAAEVKSQITEKLVSMTYEKATARLDDLQFSKALLVIDDTMKVIESSEQLESLKTTINKEKTAFESAQEERIEQALTAFEEEQEVNESHAIELKDIQLQKDNNTWKVTGELKSVATVPIHSILVKYTVNDEEENALVDNEVYVFPETLYPNEVGKFEFTHYDMESEANQLTPKVEEITWYLN</sequence>
<protein>
    <submittedName>
        <fullName evidence="3">Zinc-ribbon domain-containing protein</fullName>
    </submittedName>
</protein>
<dbReference type="InterPro" id="IPR026870">
    <property type="entry name" value="Zinc_ribbon_dom"/>
</dbReference>
<evidence type="ECO:0000256" key="1">
    <source>
        <dbReference type="SAM" id="Phobius"/>
    </source>
</evidence>
<organism evidence="3 4">
    <name type="scientific">Gracilibacillus salinarum</name>
    <dbReference type="NCBI Taxonomy" id="2932255"/>
    <lineage>
        <taxon>Bacteria</taxon>
        <taxon>Bacillati</taxon>
        <taxon>Bacillota</taxon>
        <taxon>Bacilli</taxon>
        <taxon>Bacillales</taxon>
        <taxon>Bacillaceae</taxon>
        <taxon>Gracilibacillus</taxon>
    </lineage>
</organism>
<evidence type="ECO:0000259" key="2">
    <source>
        <dbReference type="Pfam" id="PF13240"/>
    </source>
</evidence>
<feature type="domain" description="Zinc-ribbon" evidence="2">
    <location>
        <begin position="3"/>
        <end position="25"/>
    </location>
</feature>
<dbReference type="Pfam" id="PF13240">
    <property type="entry name" value="Zn_Ribbon_1"/>
    <property type="match status" value="1"/>
</dbReference>
<keyword evidence="4" id="KW-1185">Reference proteome</keyword>
<keyword evidence="1" id="KW-1133">Transmembrane helix</keyword>
<gene>
    <name evidence="3" type="ORF">MUN87_00505</name>
</gene>
<dbReference type="EMBL" id="CP095071">
    <property type="protein sequence ID" value="UOQ85422.1"/>
    <property type="molecule type" value="Genomic_DNA"/>
</dbReference>
<reference evidence="3 4" key="1">
    <citation type="submission" date="2022-04" db="EMBL/GenBank/DDBJ databases">
        <title>Gracilibacillus sp. isolated from saltern.</title>
        <authorList>
            <person name="Won M."/>
            <person name="Lee C.-M."/>
            <person name="Woen H.-Y."/>
            <person name="Kwon S.-W."/>
        </authorList>
    </citation>
    <scope>NUCLEOTIDE SEQUENCE [LARGE SCALE GENOMIC DNA]</scope>
    <source>
        <strain evidence="3 4">SSPM10-3</strain>
    </source>
</reference>
<proteinExistence type="predicted"/>
<accession>A0ABY4GMA2</accession>